<sequence>MHIAYLTNAYPKVSHSFIRREIAALEQRGVEITRISIRRTKEQLPDPADAEELARTLVLLDGLGSALSLLGAVLLAAISHPLRFLKALGIAHEMNRAGGIGLVRHLAYLAEACALARILAQRGIEHIHAHFGTNPAAVARLARVISGTSYSMTVHGPDEFDAPRAYCLEGKIADARFTAAVSSFGRSQLMRWARLADWPRIEVVRCGVDRGFLDMEPGPPTAARRLVCVSRLSAQKGLPLLLEAARLLVEEENEFELRLVGDGELRGTLEEKIRTLGIEHRVKVLGWCSNAEVRAELSASRAMVLPSFAEGLPVVIMESLALGRPVIATAVAGISELVDTRCGWIIPAGSTEALTEAMRQALEAAPEQLVNLGQEGRRRVAALHDADANAGILLDRFAVPA</sequence>
<accession>A0ABT0S2S3</accession>
<feature type="transmembrane region" description="Helical" evidence="1">
    <location>
        <begin position="57"/>
        <end position="78"/>
    </location>
</feature>
<dbReference type="GO" id="GO:0016757">
    <property type="term" value="F:glycosyltransferase activity"/>
    <property type="evidence" value="ECO:0007669"/>
    <property type="project" value="UniProtKB-KW"/>
</dbReference>
<keyword evidence="1" id="KW-0812">Transmembrane</keyword>
<keyword evidence="3" id="KW-1185">Reference proteome</keyword>
<dbReference type="EC" id="2.4.-.-" evidence="2"/>
<dbReference type="Pfam" id="PF13692">
    <property type="entry name" value="Glyco_trans_1_4"/>
    <property type="match status" value="1"/>
</dbReference>
<dbReference type="PANTHER" id="PTHR45947">
    <property type="entry name" value="SULFOQUINOVOSYL TRANSFERASE SQD2"/>
    <property type="match status" value="1"/>
</dbReference>
<organism evidence="2 3">
    <name type="scientific">Sphingomonas hankyongi</name>
    <dbReference type="NCBI Taxonomy" id="2908209"/>
    <lineage>
        <taxon>Bacteria</taxon>
        <taxon>Pseudomonadati</taxon>
        <taxon>Pseudomonadota</taxon>
        <taxon>Alphaproteobacteria</taxon>
        <taxon>Sphingomonadales</taxon>
        <taxon>Sphingomonadaceae</taxon>
        <taxon>Sphingomonas</taxon>
    </lineage>
</organism>
<reference evidence="2" key="1">
    <citation type="submission" date="2022-05" db="EMBL/GenBank/DDBJ databases">
        <authorList>
            <person name="Jo J.-H."/>
            <person name="Im W.-T."/>
        </authorList>
    </citation>
    <scope>NUCLEOTIDE SEQUENCE</scope>
    <source>
        <strain evidence="2">SE220</strain>
    </source>
</reference>
<dbReference type="RefSeq" id="WP_249831628.1">
    <property type="nucleotide sequence ID" value="NZ_JAMGBE010000003.1"/>
</dbReference>
<keyword evidence="1" id="KW-1133">Transmembrane helix</keyword>
<dbReference type="EMBL" id="JAMGBE010000003">
    <property type="protein sequence ID" value="MCL6730126.1"/>
    <property type="molecule type" value="Genomic_DNA"/>
</dbReference>
<dbReference type="Proteomes" id="UP001165342">
    <property type="component" value="Unassembled WGS sequence"/>
</dbReference>
<keyword evidence="2" id="KW-0808">Transferase</keyword>
<dbReference type="SUPFAM" id="SSF53756">
    <property type="entry name" value="UDP-Glycosyltransferase/glycogen phosphorylase"/>
    <property type="match status" value="1"/>
</dbReference>
<protein>
    <submittedName>
        <fullName evidence="2">Glycosyltransferase</fullName>
        <ecNumber evidence="2">2.4.-.-</ecNumber>
    </submittedName>
</protein>
<evidence type="ECO:0000256" key="1">
    <source>
        <dbReference type="SAM" id="Phobius"/>
    </source>
</evidence>
<evidence type="ECO:0000313" key="3">
    <source>
        <dbReference type="Proteomes" id="UP001165342"/>
    </source>
</evidence>
<comment type="caution">
    <text evidence="2">The sequence shown here is derived from an EMBL/GenBank/DDBJ whole genome shotgun (WGS) entry which is preliminary data.</text>
</comment>
<dbReference type="Gene3D" id="3.40.50.2000">
    <property type="entry name" value="Glycogen Phosphorylase B"/>
    <property type="match status" value="2"/>
</dbReference>
<keyword evidence="2" id="KW-0328">Glycosyltransferase</keyword>
<name>A0ABT0S2S3_9SPHN</name>
<proteinExistence type="predicted"/>
<dbReference type="PANTHER" id="PTHR45947:SF15">
    <property type="entry name" value="TEICHURONIC ACID BIOSYNTHESIS GLYCOSYLTRANSFERASE TUAC-RELATED"/>
    <property type="match status" value="1"/>
</dbReference>
<dbReference type="InterPro" id="IPR050194">
    <property type="entry name" value="Glycosyltransferase_grp1"/>
</dbReference>
<gene>
    <name evidence="2" type="ORF">LZ538_08685</name>
</gene>
<keyword evidence="1" id="KW-0472">Membrane</keyword>
<evidence type="ECO:0000313" key="2">
    <source>
        <dbReference type="EMBL" id="MCL6730126.1"/>
    </source>
</evidence>